<evidence type="ECO:0000313" key="2">
    <source>
        <dbReference type="EnsemblMetazoa" id="XP_028512920.1"/>
    </source>
</evidence>
<dbReference type="GO" id="GO:0004800">
    <property type="term" value="F:thyroxine 5'-deiodinase activity"/>
    <property type="evidence" value="ECO:0007669"/>
    <property type="project" value="InterPro"/>
</dbReference>
<proteinExistence type="inferred from homology"/>
<dbReference type="EnsemblMetazoa" id="XM_028657119.1">
    <property type="protein sequence ID" value="XP_028512920.1"/>
    <property type="gene ID" value="LOC110232487"/>
</dbReference>
<dbReference type="Proteomes" id="UP000887567">
    <property type="component" value="Unplaced"/>
</dbReference>
<evidence type="ECO:0000256" key="1">
    <source>
        <dbReference type="RuleBase" id="RU000676"/>
    </source>
</evidence>
<keyword evidence="3" id="KW-1185">Reference proteome</keyword>
<comment type="function">
    <text evidence="1">Responsible for the deiodination of T4 (3,5,3',5'-tetraiodothyronine).</text>
</comment>
<dbReference type="InterPro" id="IPR000643">
    <property type="entry name" value="Iodothyronine_deiodinase"/>
</dbReference>
<keyword evidence="1" id="KW-0893">Thyroid hormones biosynthesis</keyword>
<dbReference type="RefSeq" id="XP_028512920.1">
    <property type="nucleotide sequence ID" value="XM_028657119.1"/>
</dbReference>
<dbReference type="PANTHER" id="PTHR11781:SF22">
    <property type="entry name" value="TYPE I IODOTHYRONINE DEIODINASE"/>
    <property type="match status" value="1"/>
</dbReference>
<dbReference type="Pfam" id="PF00837">
    <property type="entry name" value="T4_deiodinase"/>
    <property type="match status" value="1"/>
</dbReference>
<sequence length="110" mass="12873">MQAGQWQENYKVLQHKTLHDRIEAAKILKCYIPKTMAIYVDSMSNTANLAYGAQPERLYIIDKEKVVYEGGIGPFYYDVDEVKDWLNAYQCQQEQSTQQNHVMCYQSQIL</sequence>
<protein>
    <recommendedName>
        <fullName evidence="1">Iodothyronine deiodinase</fullName>
    </recommendedName>
</protein>
<keyword evidence="1" id="KW-0560">Oxidoreductase</keyword>
<evidence type="ECO:0000313" key="3">
    <source>
        <dbReference type="Proteomes" id="UP000887567"/>
    </source>
</evidence>
<dbReference type="Gene3D" id="3.40.30.10">
    <property type="entry name" value="Glutaredoxin"/>
    <property type="match status" value="1"/>
</dbReference>
<organism evidence="2 3">
    <name type="scientific">Exaiptasia diaphana</name>
    <name type="common">Tropical sea anemone</name>
    <name type="synonym">Aiptasia pulchella</name>
    <dbReference type="NCBI Taxonomy" id="2652724"/>
    <lineage>
        <taxon>Eukaryota</taxon>
        <taxon>Metazoa</taxon>
        <taxon>Cnidaria</taxon>
        <taxon>Anthozoa</taxon>
        <taxon>Hexacorallia</taxon>
        <taxon>Actiniaria</taxon>
        <taxon>Aiptasiidae</taxon>
        <taxon>Exaiptasia</taxon>
    </lineage>
</organism>
<dbReference type="GO" id="GO:0042403">
    <property type="term" value="P:thyroid hormone metabolic process"/>
    <property type="evidence" value="ECO:0007669"/>
    <property type="project" value="TreeGrafter"/>
</dbReference>
<name>A0A913YC95_EXADI</name>
<dbReference type="OrthoDB" id="428577at2759"/>
<reference evidence="2" key="1">
    <citation type="submission" date="2022-11" db="UniProtKB">
        <authorList>
            <consortium name="EnsemblMetazoa"/>
        </authorList>
    </citation>
    <scope>IDENTIFICATION</scope>
</reference>
<dbReference type="AlphaFoldDB" id="A0A913YC95"/>
<comment type="similarity">
    <text evidence="1">Belongs to the iodothyronine deiodinase family.</text>
</comment>
<dbReference type="GeneID" id="110232487"/>
<dbReference type="PANTHER" id="PTHR11781">
    <property type="entry name" value="IODOTHYRONINE DEIODINASE"/>
    <property type="match status" value="1"/>
</dbReference>
<accession>A0A913YC95</accession>
<keyword evidence="1" id="KW-0712">Selenocysteine</keyword>
<dbReference type="GO" id="GO:0042446">
    <property type="term" value="P:hormone biosynthetic process"/>
    <property type="evidence" value="ECO:0007669"/>
    <property type="project" value="UniProtKB-KW"/>
</dbReference>